<protein>
    <submittedName>
        <fullName evidence="9">Uncharacterized protein</fullName>
    </submittedName>
</protein>
<dbReference type="PANTHER" id="PTHR43365:SF1">
    <property type="entry name" value="ACETYL-COA C-ACYLTRANSFERASE"/>
    <property type="match status" value="1"/>
</dbReference>
<dbReference type="OrthoDB" id="5404651at2759"/>
<dbReference type="EMBL" id="VFQX01000044">
    <property type="protein sequence ID" value="KAF0975596.1"/>
    <property type="molecule type" value="Genomic_DNA"/>
</dbReference>
<dbReference type="PROSITE" id="PS00737">
    <property type="entry name" value="THIOLASE_2"/>
    <property type="match status" value="1"/>
</dbReference>
<evidence type="ECO:0000313" key="9">
    <source>
        <dbReference type="EMBL" id="KAF0975596.1"/>
    </source>
</evidence>
<feature type="domain" description="Thiolase N-terminal" evidence="6">
    <location>
        <begin position="18"/>
        <end position="274"/>
    </location>
</feature>
<keyword evidence="10" id="KW-1185">Reference proteome</keyword>
<dbReference type="Pfam" id="PF00108">
    <property type="entry name" value="Thiolase_N"/>
    <property type="match status" value="1"/>
</dbReference>
<dbReference type="InterPro" id="IPR020616">
    <property type="entry name" value="Thiolase_N"/>
</dbReference>
<feature type="active site" description="Proton acceptor" evidence="4">
    <location>
        <position position="361"/>
    </location>
</feature>
<dbReference type="Pfam" id="PF02803">
    <property type="entry name" value="Thiolase_C"/>
    <property type="match status" value="1"/>
</dbReference>
<dbReference type="CDD" id="cd00751">
    <property type="entry name" value="thiolase"/>
    <property type="match status" value="1"/>
</dbReference>
<dbReference type="AlphaFoldDB" id="A0A6A5BL30"/>
<feature type="active site" description="Acyl-thioester intermediate" evidence="4">
    <location>
        <position position="105"/>
    </location>
</feature>
<evidence type="ECO:0000256" key="4">
    <source>
        <dbReference type="PIRSR" id="PIRSR000429-1"/>
    </source>
</evidence>
<dbReference type="OMA" id="MSRVPMW"/>
<evidence type="ECO:0000256" key="3">
    <source>
        <dbReference type="ARBA" id="ARBA00023315"/>
    </source>
</evidence>
<feature type="active site" description="Proton acceptor" evidence="4">
    <location>
        <position position="391"/>
    </location>
</feature>
<dbReference type="NCBIfam" id="TIGR01930">
    <property type="entry name" value="AcCoA-C-Actrans"/>
    <property type="match status" value="1"/>
</dbReference>
<evidence type="ECO:0000313" key="10">
    <source>
        <dbReference type="Proteomes" id="UP000444721"/>
    </source>
</evidence>
<evidence type="ECO:0000256" key="2">
    <source>
        <dbReference type="ARBA" id="ARBA00022679"/>
    </source>
</evidence>
<dbReference type="GeneID" id="68112808"/>
<feature type="domain" description="Thiolase C-terminal" evidence="7">
    <location>
        <begin position="282"/>
        <end position="403"/>
    </location>
</feature>
<dbReference type="VEuPathDB" id="AmoebaDB:NF0023680"/>
<accession>A0A6A5BL30</accession>
<evidence type="ECO:0000256" key="5">
    <source>
        <dbReference type="RuleBase" id="RU003557"/>
    </source>
</evidence>
<keyword evidence="3 5" id="KW-0012">Acyltransferase</keyword>
<dbReference type="EMBL" id="VFQX01000050">
    <property type="protein sequence ID" value="KAF0974905.1"/>
    <property type="molecule type" value="Genomic_DNA"/>
</dbReference>
<comment type="similarity">
    <text evidence="1 5">Belongs to the thiolase-like superfamily. Thiolase family.</text>
</comment>
<reference evidence="9 10" key="1">
    <citation type="journal article" date="2019" name="Sci. Rep.">
        <title>Nanopore sequencing improves the draft genome of the human pathogenic amoeba Naegleria fowleri.</title>
        <authorList>
            <person name="Liechti N."/>
            <person name="Schurch N."/>
            <person name="Bruggmann R."/>
            <person name="Wittwer M."/>
        </authorList>
    </citation>
    <scope>NUCLEOTIDE SEQUENCE [LARGE SCALE GENOMIC DNA]</scope>
    <source>
        <strain evidence="9 10">ATCC 30894</strain>
    </source>
</reference>
<evidence type="ECO:0000259" key="6">
    <source>
        <dbReference type="Pfam" id="PF00108"/>
    </source>
</evidence>
<organism evidence="9 10">
    <name type="scientific">Naegleria fowleri</name>
    <name type="common">Brain eating amoeba</name>
    <dbReference type="NCBI Taxonomy" id="5763"/>
    <lineage>
        <taxon>Eukaryota</taxon>
        <taxon>Discoba</taxon>
        <taxon>Heterolobosea</taxon>
        <taxon>Tetramitia</taxon>
        <taxon>Eutetramitia</taxon>
        <taxon>Vahlkampfiidae</taxon>
        <taxon>Naegleria</taxon>
    </lineage>
</organism>
<comment type="caution">
    <text evidence="9">The sequence shown here is derived from an EMBL/GenBank/DDBJ whole genome shotgun (WGS) entry which is preliminary data.</text>
</comment>
<evidence type="ECO:0000313" key="8">
    <source>
        <dbReference type="EMBL" id="KAF0974905.1"/>
    </source>
</evidence>
<dbReference type="RefSeq" id="XP_044560309.1">
    <property type="nucleotide sequence ID" value="XM_044709131.1"/>
</dbReference>
<dbReference type="Proteomes" id="UP000444721">
    <property type="component" value="Unassembled WGS sequence"/>
</dbReference>
<proteinExistence type="inferred from homology"/>
<sequence>MLNMNETAGSSSTCGRDVYIVDCVRTPIGLGRSSGSLNGIHPVTLLSMVLDNVTSRCNVNKAEVEDVVCGVVTPVKEQGANIPRLALLKAGYPVNVPGVQLNRMCGSSQQAVHFAAQAIASGDMDMVVACGVEMMSVVPMGSDCDPELFQVTTNPKEPKFAPFPHKLLHQGVSAELIAEHYKISKKEIDEFSVESHRKAFEATKKGVFNSQILPIKVNKGDKEFWLKADEGIRYPVDVEKMSQLKPVFKRDGVISAANASQISDGAAAVLLCSGEKAKQLGLKPRARIVSRVVVGCDPVMMLDGVIPATRKVLEKSGLSISDIDVFEVNEAFASVVLSWKKTFNVPDSKLNPNGGAIAHGHPLGATGAILMTKLVNELERSGKRYGLQTMCIGHGAATATIIENVNWKSQKL</sequence>
<name>A0A6A5BL30_NAEFO</name>
<dbReference type="PANTHER" id="PTHR43365">
    <property type="entry name" value="BLR7806 PROTEIN"/>
    <property type="match status" value="1"/>
</dbReference>
<evidence type="ECO:0000256" key="1">
    <source>
        <dbReference type="ARBA" id="ARBA00010982"/>
    </source>
</evidence>
<dbReference type="GO" id="GO:0016747">
    <property type="term" value="F:acyltransferase activity, transferring groups other than amino-acyl groups"/>
    <property type="evidence" value="ECO:0007669"/>
    <property type="project" value="InterPro"/>
</dbReference>
<evidence type="ECO:0000259" key="7">
    <source>
        <dbReference type="Pfam" id="PF02803"/>
    </source>
</evidence>
<dbReference type="VEuPathDB" id="AmoebaDB:FDP41_005590"/>
<dbReference type="VEuPathDB" id="AmoebaDB:NfTy_067370"/>
<dbReference type="InterPro" id="IPR020613">
    <property type="entry name" value="Thiolase_CS"/>
</dbReference>
<dbReference type="InterPro" id="IPR020617">
    <property type="entry name" value="Thiolase_C"/>
</dbReference>
<dbReference type="Gene3D" id="3.40.47.10">
    <property type="match status" value="2"/>
</dbReference>
<dbReference type="InterPro" id="IPR002155">
    <property type="entry name" value="Thiolase"/>
</dbReference>
<dbReference type="SUPFAM" id="SSF53901">
    <property type="entry name" value="Thiolase-like"/>
    <property type="match status" value="2"/>
</dbReference>
<dbReference type="VEuPathDB" id="AmoebaDB:FDP41_006072"/>
<dbReference type="PIRSF" id="PIRSF000429">
    <property type="entry name" value="Ac-CoA_Ac_transf"/>
    <property type="match status" value="1"/>
</dbReference>
<dbReference type="InterPro" id="IPR016039">
    <property type="entry name" value="Thiolase-like"/>
</dbReference>
<gene>
    <name evidence="9" type="ORF">FDP41_005590</name>
    <name evidence="8" type="ORF">FDP41_006072</name>
</gene>
<keyword evidence="2 5" id="KW-0808">Transferase</keyword>